<dbReference type="Pfam" id="PF13966">
    <property type="entry name" value="zf-RVT"/>
    <property type="match status" value="1"/>
</dbReference>
<accession>A0ABQ5FV64</accession>
<keyword evidence="7" id="KW-1185">Reference proteome</keyword>
<dbReference type="InterPro" id="IPR008906">
    <property type="entry name" value="HATC_C_dom"/>
</dbReference>
<gene>
    <name evidence="6" type="ORF">Tco_1018723</name>
</gene>
<dbReference type="SUPFAM" id="SSF53098">
    <property type="entry name" value="Ribonuclease H-like"/>
    <property type="match status" value="1"/>
</dbReference>
<dbReference type="InterPro" id="IPR025525">
    <property type="entry name" value="hAT-like_transposase_RNase-H"/>
</dbReference>
<dbReference type="EMBL" id="BQNB010017790">
    <property type="protein sequence ID" value="GJT67243.1"/>
    <property type="molecule type" value="Genomic_DNA"/>
</dbReference>
<keyword evidence="1" id="KW-0238">DNA-binding</keyword>
<dbReference type="PANTHER" id="PTHR46481:SF7">
    <property type="entry name" value="ZINC FINGER BED DOMAIN-CONTAINING PROTEIN RICESLEEPER 2-LIKE"/>
    <property type="match status" value="1"/>
</dbReference>
<evidence type="ECO:0000259" key="5">
    <source>
        <dbReference type="Pfam" id="PF14372"/>
    </source>
</evidence>
<evidence type="ECO:0000256" key="2">
    <source>
        <dbReference type="SAM" id="MobiDB-lite"/>
    </source>
</evidence>
<organism evidence="6 7">
    <name type="scientific">Tanacetum coccineum</name>
    <dbReference type="NCBI Taxonomy" id="301880"/>
    <lineage>
        <taxon>Eukaryota</taxon>
        <taxon>Viridiplantae</taxon>
        <taxon>Streptophyta</taxon>
        <taxon>Embryophyta</taxon>
        <taxon>Tracheophyta</taxon>
        <taxon>Spermatophyta</taxon>
        <taxon>Magnoliopsida</taxon>
        <taxon>eudicotyledons</taxon>
        <taxon>Gunneridae</taxon>
        <taxon>Pentapetalae</taxon>
        <taxon>asterids</taxon>
        <taxon>campanulids</taxon>
        <taxon>Asterales</taxon>
        <taxon>Asteraceae</taxon>
        <taxon>Asteroideae</taxon>
        <taxon>Anthemideae</taxon>
        <taxon>Anthemidinae</taxon>
        <taxon>Tanacetum</taxon>
    </lineage>
</organism>
<evidence type="ECO:0000313" key="7">
    <source>
        <dbReference type="Proteomes" id="UP001151760"/>
    </source>
</evidence>
<feature type="compositionally biased region" description="Basic and acidic residues" evidence="2">
    <location>
        <begin position="1"/>
        <end position="11"/>
    </location>
</feature>
<dbReference type="Proteomes" id="UP001151760">
    <property type="component" value="Unassembled WGS sequence"/>
</dbReference>
<dbReference type="SUPFAM" id="SSF140996">
    <property type="entry name" value="Hermes dimerisation domain"/>
    <property type="match status" value="1"/>
</dbReference>
<protein>
    <submittedName>
        <fullName evidence="6">Zinc finger BED domain-containing protein RICESLEEPER 2-like protein</fullName>
    </submittedName>
</protein>
<proteinExistence type="predicted"/>
<dbReference type="PANTHER" id="PTHR46481">
    <property type="entry name" value="ZINC FINGER BED DOMAIN-CONTAINING PROTEIN 4"/>
    <property type="match status" value="1"/>
</dbReference>
<feature type="region of interest" description="Disordered" evidence="2">
    <location>
        <begin position="1"/>
        <end position="37"/>
    </location>
</feature>
<reference evidence="6" key="2">
    <citation type="submission" date="2022-01" db="EMBL/GenBank/DDBJ databases">
        <authorList>
            <person name="Yamashiro T."/>
            <person name="Shiraishi A."/>
            <person name="Satake H."/>
            <person name="Nakayama K."/>
        </authorList>
    </citation>
    <scope>NUCLEOTIDE SEQUENCE</scope>
</reference>
<dbReference type="InterPro" id="IPR012337">
    <property type="entry name" value="RNaseH-like_sf"/>
</dbReference>
<evidence type="ECO:0000259" key="4">
    <source>
        <dbReference type="Pfam" id="PF13966"/>
    </source>
</evidence>
<dbReference type="Pfam" id="PF05699">
    <property type="entry name" value="Dimer_Tnp_hAT"/>
    <property type="match status" value="1"/>
</dbReference>
<sequence length="737" mass="84417">MYQEEREEHVNVENVVELESTTEEKPKKTRATRKRSLYSSDTKIHGTSTLRGHLKTCDKFPGNMLDGQTHLSIQKGDGDERKMIAWKFDQKSVRRALSYRLIVDELPFKFVEGKGFKHFLNATQPLFHTPSRITMARDCMKLFLEEKKKVGVLLSGNVGRICLTTDTWTSLQRINYMCLTAHYIDNDWGIESNVFTITVDNASANDVAVAYLKSKFANREKFVLEGKWLHVRCTAHVMNLIVQDGLSHIGKSVDCVRAAEKYIRQSPQRLAKFKEYAEIEKCPSTKSLILDVPTRWNSTYLMLDTIQSYERAFARYDSEERHYRDDLEKTGVPISSDWANVRRLTKFLEHFYQLTLKVSGTLYVTSNSFLDDITSIDAALNNCINGIPANTNLAAMAKMMKCKFDKYYGSLEKCNMATVVPSVLDPRNKFEYVEVLLGDVYGKIKGKAMCAMIKASLVELYEDYVRIHASPETDTMFESVDASSSMNKRSATQSSVILKQKVRMEMKRRKFESGMHDSKSELDRYLNEDVEDESDKFDILNWWKVNSPRFPVLSLLARDVLAIPISTVASESVFSTSGRVLDAFRSPVVEMALKLSHDDLLCSFRRAPRAGAEELQYIQLVKIMEGITLFDSKDRWRWSLKGCGEFTVSSVRNLLDANSLPVVSSKTRWIKAVPIKVNIHAWKVKLDILPTRLNISKRSMDIESILCPLCEKNVESSSHIFFTCPISREIFRKVLLW</sequence>
<dbReference type="InterPro" id="IPR052035">
    <property type="entry name" value="ZnF_BED_domain_contain"/>
</dbReference>
<feature type="domain" description="Reverse transcriptase zinc-binding" evidence="4">
    <location>
        <begin position="646"/>
        <end position="730"/>
    </location>
</feature>
<evidence type="ECO:0000313" key="6">
    <source>
        <dbReference type="EMBL" id="GJT67243.1"/>
    </source>
</evidence>
<feature type="domain" description="HAT C-terminal dimerisation" evidence="3">
    <location>
        <begin position="521"/>
        <end position="586"/>
    </location>
</feature>
<evidence type="ECO:0000256" key="1">
    <source>
        <dbReference type="ARBA" id="ARBA00023125"/>
    </source>
</evidence>
<feature type="compositionally biased region" description="Basic residues" evidence="2">
    <location>
        <begin position="27"/>
        <end position="36"/>
    </location>
</feature>
<dbReference type="Pfam" id="PF14372">
    <property type="entry name" value="hAT-like_RNase-H"/>
    <property type="match status" value="1"/>
</dbReference>
<name>A0ABQ5FV64_9ASTR</name>
<comment type="caution">
    <text evidence="6">The sequence shown here is derived from an EMBL/GenBank/DDBJ whole genome shotgun (WGS) entry which is preliminary data.</text>
</comment>
<feature type="domain" description="hAT-like transposase RNase-H fold" evidence="5">
    <location>
        <begin position="359"/>
        <end position="464"/>
    </location>
</feature>
<dbReference type="InterPro" id="IPR026960">
    <property type="entry name" value="RVT-Znf"/>
</dbReference>
<reference evidence="6" key="1">
    <citation type="journal article" date="2022" name="Int. J. Mol. Sci.">
        <title>Draft Genome of Tanacetum Coccineum: Genomic Comparison of Closely Related Tanacetum-Family Plants.</title>
        <authorList>
            <person name="Yamashiro T."/>
            <person name="Shiraishi A."/>
            <person name="Nakayama K."/>
            <person name="Satake H."/>
        </authorList>
    </citation>
    <scope>NUCLEOTIDE SEQUENCE</scope>
</reference>
<evidence type="ECO:0000259" key="3">
    <source>
        <dbReference type="Pfam" id="PF05699"/>
    </source>
</evidence>